<feature type="compositionally biased region" description="Basic and acidic residues" evidence="2">
    <location>
        <begin position="708"/>
        <end position="718"/>
    </location>
</feature>
<comment type="similarity">
    <text evidence="1">Belongs to the arrestin family.</text>
</comment>
<evidence type="ECO:0000313" key="5">
    <source>
        <dbReference type="Proteomes" id="UP001283361"/>
    </source>
</evidence>
<proteinExistence type="inferred from homology"/>
<dbReference type="InterPro" id="IPR050357">
    <property type="entry name" value="Arrestin_domain-protein"/>
</dbReference>
<evidence type="ECO:0000259" key="3">
    <source>
        <dbReference type="SMART" id="SM01017"/>
    </source>
</evidence>
<keyword evidence="5" id="KW-1185">Reference proteome</keyword>
<organism evidence="4 5">
    <name type="scientific">Elysia crispata</name>
    <name type="common">lettuce slug</name>
    <dbReference type="NCBI Taxonomy" id="231223"/>
    <lineage>
        <taxon>Eukaryota</taxon>
        <taxon>Metazoa</taxon>
        <taxon>Spiralia</taxon>
        <taxon>Lophotrochozoa</taxon>
        <taxon>Mollusca</taxon>
        <taxon>Gastropoda</taxon>
        <taxon>Heterobranchia</taxon>
        <taxon>Euthyneura</taxon>
        <taxon>Panpulmonata</taxon>
        <taxon>Sacoglossa</taxon>
        <taxon>Placobranchoidea</taxon>
        <taxon>Plakobranchidae</taxon>
        <taxon>Elysia</taxon>
    </lineage>
</organism>
<feature type="region of interest" description="Disordered" evidence="2">
    <location>
        <begin position="497"/>
        <end position="639"/>
    </location>
</feature>
<feature type="compositionally biased region" description="Polar residues" evidence="2">
    <location>
        <begin position="656"/>
        <end position="673"/>
    </location>
</feature>
<gene>
    <name evidence="4" type="ORF">RRG08_017163</name>
</gene>
<feature type="compositionally biased region" description="Polar residues" evidence="2">
    <location>
        <begin position="681"/>
        <end position="691"/>
    </location>
</feature>
<dbReference type="PANTHER" id="PTHR11188:SF144">
    <property type="entry name" value="ARRESTIN C-TERMINAL-LIKE DOMAIN-CONTAINING PROTEIN"/>
    <property type="match status" value="1"/>
</dbReference>
<feature type="compositionally biased region" description="Basic and acidic residues" evidence="2">
    <location>
        <begin position="557"/>
        <end position="570"/>
    </location>
</feature>
<dbReference type="Proteomes" id="UP001283361">
    <property type="component" value="Unassembled WGS sequence"/>
</dbReference>
<dbReference type="InterPro" id="IPR011022">
    <property type="entry name" value="Arrestin_C-like"/>
</dbReference>
<dbReference type="SUPFAM" id="SSF81296">
    <property type="entry name" value="E set domains"/>
    <property type="match status" value="2"/>
</dbReference>
<evidence type="ECO:0000313" key="4">
    <source>
        <dbReference type="EMBL" id="KAK3798248.1"/>
    </source>
</evidence>
<dbReference type="GO" id="GO:0015031">
    <property type="term" value="P:protein transport"/>
    <property type="evidence" value="ECO:0007669"/>
    <property type="project" value="TreeGrafter"/>
</dbReference>
<accession>A0AAE1B225</accession>
<feature type="compositionally biased region" description="Polar residues" evidence="2">
    <location>
        <begin position="529"/>
        <end position="538"/>
    </location>
</feature>
<feature type="compositionally biased region" description="Basic and acidic residues" evidence="2">
    <location>
        <begin position="389"/>
        <end position="398"/>
    </location>
</feature>
<comment type="caution">
    <text evidence="4">The sequence shown here is derived from an EMBL/GenBank/DDBJ whole genome shotgun (WGS) entry which is preliminary data.</text>
</comment>
<feature type="domain" description="Arrestin C-terminal-like" evidence="3">
    <location>
        <begin position="173"/>
        <end position="309"/>
    </location>
</feature>
<reference evidence="4" key="1">
    <citation type="journal article" date="2023" name="G3 (Bethesda)">
        <title>A reference genome for the long-term kleptoplast-retaining sea slug Elysia crispata morphotype clarki.</title>
        <authorList>
            <person name="Eastman K.E."/>
            <person name="Pendleton A.L."/>
            <person name="Shaikh M.A."/>
            <person name="Suttiyut T."/>
            <person name="Ogas R."/>
            <person name="Tomko P."/>
            <person name="Gavelis G."/>
            <person name="Widhalm J.R."/>
            <person name="Wisecaver J.H."/>
        </authorList>
    </citation>
    <scope>NUCLEOTIDE SEQUENCE</scope>
    <source>
        <strain evidence="4">ECLA1</strain>
    </source>
</reference>
<dbReference type="InterPro" id="IPR011021">
    <property type="entry name" value="Arrestin-like_N"/>
</dbReference>
<feature type="region of interest" description="Disordered" evidence="2">
    <location>
        <begin position="382"/>
        <end position="405"/>
    </location>
</feature>
<feature type="compositionally biased region" description="Low complexity" evidence="2">
    <location>
        <begin position="770"/>
        <end position="782"/>
    </location>
</feature>
<sequence>MDYVRVFDVELDRPVYYAGEMLSGHVYMEVSENMRLQNVKVLLRGKAHAEWKITRAGERRCMKQDEQYLEERLLLWGKDDSEALQGIPIMTRGRHRLPFHFQLPESALPCSFESKIGSIRYFVRVTLNIPYASCPQCIRYFTIVGPNIDCTDERYLSPVSSTAKRNSCSLCCGKGPLLLRASLDRTSFVCGEHICLKAEVQNGSDAEVWITCKIVQYVEFFINKGVLGLSKEVRHTVLEVCSDKVPAHDSSRLDELAGRLIVPVTPPTMVEVCGLVQIYYTLKLYLETSKGKGDSAEINFPITIATVPYRLPNGPSPDIHYEVAAPNTEGGMYISPEFQLGQVYMGEEVDPETDQTILYRPVYVCVSLDETSSRAGSNLLQVPSRQTCRSRENVRGSREGLQQDQMTSSHQAKADHAAMFQIEGSQAMPKPEDKFLKEITAKIANRHVGAPGEEGVPGLRDETDPSQASNVDAHMRMRKQKQPADSVHQALVSELRRHLSEGEESAATSVEMSEKNIGKRPVKKPPPLTQQKPSTEAALSSHHHGSPSSSPGPPDVGNKRLKTDSGDREPLLPAPPPPPPHVLSEAEESTSLVSPMEETELHKIKKEFSDVEEELDFSEHSALLRSSGQTSVETGVKGNKQTLLSSEVVGVEVTTRHSMSLSDQSETNMQISSHGLPRVGPSSTKFQQMQTGAKDFGDDDTMLSMTESMEKRAEEMNIKIKTSSTKAQDSFHQEHQAASSESPKSQSPSVAPKPRGKDRHSFPAAHVTSESRSSAWSESPQEAGVLNVMAAGRPKSEMLNTSRKPDSVV</sequence>
<dbReference type="PANTHER" id="PTHR11188">
    <property type="entry name" value="ARRESTIN DOMAIN CONTAINING PROTEIN"/>
    <property type="match status" value="1"/>
</dbReference>
<feature type="compositionally biased region" description="Low complexity" evidence="2">
    <location>
        <begin position="736"/>
        <end position="749"/>
    </location>
</feature>
<evidence type="ECO:0000256" key="2">
    <source>
        <dbReference type="SAM" id="MobiDB-lite"/>
    </source>
</evidence>
<feature type="compositionally biased region" description="Basic and acidic residues" evidence="2">
    <location>
        <begin position="599"/>
        <end position="609"/>
    </location>
</feature>
<dbReference type="SMART" id="SM01017">
    <property type="entry name" value="Arrestin_C"/>
    <property type="match status" value="1"/>
</dbReference>
<protein>
    <recommendedName>
        <fullName evidence="3">Arrestin C-terminal-like domain-containing protein</fullName>
    </recommendedName>
</protein>
<feature type="region of interest" description="Disordered" evidence="2">
    <location>
        <begin position="656"/>
        <end position="809"/>
    </location>
</feature>
<feature type="compositionally biased region" description="Pro residues" evidence="2">
    <location>
        <begin position="572"/>
        <end position="581"/>
    </location>
</feature>
<dbReference type="InterPro" id="IPR014752">
    <property type="entry name" value="Arrestin-like_C"/>
</dbReference>
<evidence type="ECO:0000256" key="1">
    <source>
        <dbReference type="ARBA" id="ARBA00005298"/>
    </source>
</evidence>
<dbReference type="GO" id="GO:0005737">
    <property type="term" value="C:cytoplasm"/>
    <property type="evidence" value="ECO:0007669"/>
    <property type="project" value="TreeGrafter"/>
</dbReference>
<dbReference type="EMBL" id="JAWDGP010000700">
    <property type="protein sequence ID" value="KAK3798248.1"/>
    <property type="molecule type" value="Genomic_DNA"/>
</dbReference>
<dbReference type="Gene3D" id="2.60.40.640">
    <property type="match status" value="2"/>
</dbReference>
<dbReference type="Pfam" id="PF00339">
    <property type="entry name" value="Arrestin_N"/>
    <property type="match status" value="1"/>
</dbReference>
<feature type="compositionally biased region" description="Polar residues" evidence="2">
    <location>
        <begin position="624"/>
        <end position="639"/>
    </location>
</feature>
<dbReference type="Pfam" id="PF02752">
    <property type="entry name" value="Arrestin_C"/>
    <property type="match status" value="1"/>
</dbReference>
<feature type="region of interest" description="Disordered" evidence="2">
    <location>
        <begin position="446"/>
        <end position="471"/>
    </location>
</feature>
<name>A0AAE1B225_9GAST</name>
<dbReference type="InterPro" id="IPR014756">
    <property type="entry name" value="Ig_E-set"/>
</dbReference>
<dbReference type="AlphaFoldDB" id="A0AAE1B225"/>